<dbReference type="GO" id="GO:0016020">
    <property type="term" value="C:membrane"/>
    <property type="evidence" value="ECO:0007669"/>
    <property type="project" value="TreeGrafter"/>
</dbReference>
<dbReference type="PANTHER" id="PTHR21780">
    <property type="entry name" value="TRANSMEMBRANE PROTEIN 209"/>
    <property type="match status" value="1"/>
</dbReference>
<evidence type="ECO:0000313" key="4">
    <source>
        <dbReference type="Ensembl" id="ENSLLEP00000016778.1"/>
    </source>
</evidence>
<dbReference type="AlphaFoldDB" id="A0A8C5MNV4"/>
<sequence>MSELQNPNMSLIDTTIKMRKEATEKRSFLPWGILNMSVAGMLYSEMSGKMFRSYYNIPEWLWYIEFGLAFLLSINALFDFWSYFKLAMSSPSLVLSPAQQKLLGVPDSYVQALPPQDLVKSNIPFSTPPTSMQGQSVLSYSPTRSPSVNPKFSSSCIGGYSPQIQALTPNSVSSCYASLPYSPNSSFSKMLSYSPGPVSPQYASTLGLAESSGLRSRYRSSPFAYSSPTDKEDYITDQKVLDTFLRSEEEKMQRTQIGSPDSSPPSNSASFWNYSRSPDYAHILTKFQYQLACRSPAPSALKDEADLGSKHATEEVWARVVMNHQLLDHIDSCTAKLRNWINDTVLVPLVNEFDSVNMLMRRLGCPELQIGESSISSLKQAALLKAPLIPTLNIIVQYLDITPNQEYLFERIKELSHGGCMSSFRWNAGGDLKGRKWDTDLPTDSAIIMHVFCTYLDSRLPPHPKYPDGKTFTSQHFVQTPDKPDTSKENLLCIYQSSITPPHYELIYQKQTYNLPRGRNNLFHTLLMFLYVIKTKESGMLGRVNLGLSGVNILWIFGDL</sequence>
<protein>
    <recommendedName>
        <fullName evidence="1">Transmembrane protein 209</fullName>
    </recommendedName>
</protein>
<keyword evidence="5" id="KW-1185">Reference proteome</keyword>
<evidence type="ECO:0000256" key="1">
    <source>
        <dbReference type="ARBA" id="ARBA00015032"/>
    </source>
</evidence>
<keyword evidence="3" id="KW-0472">Membrane</keyword>
<dbReference type="GeneTree" id="ENSGT00390000013963"/>
<dbReference type="Ensembl" id="ENSLLET00000017417.1">
    <property type="protein sequence ID" value="ENSLLEP00000016778.1"/>
    <property type="gene ID" value="ENSLLEG00000010677.1"/>
</dbReference>
<evidence type="ECO:0000313" key="5">
    <source>
        <dbReference type="Proteomes" id="UP000694569"/>
    </source>
</evidence>
<reference evidence="4" key="1">
    <citation type="submission" date="2025-08" db="UniProtKB">
        <authorList>
            <consortium name="Ensembl"/>
        </authorList>
    </citation>
    <scope>IDENTIFICATION</scope>
</reference>
<reference evidence="4" key="2">
    <citation type="submission" date="2025-09" db="UniProtKB">
        <authorList>
            <consortium name="Ensembl"/>
        </authorList>
    </citation>
    <scope>IDENTIFICATION</scope>
</reference>
<dbReference type="OrthoDB" id="509821at2759"/>
<dbReference type="InterPro" id="IPR019176">
    <property type="entry name" value="Cytochrome_B561-rel"/>
</dbReference>
<feature type="transmembrane region" description="Helical" evidence="3">
    <location>
        <begin position="60"/>
        <end position="84"/>
    </location>
</feature>
<proteinExistence type="predicted"/>
<name>A0A8C5MNV4_9ANUR</name>
<dbReference type="Proteomes" id="UP000694569">
    <property type="component" value="Unplaced"/>
</dbReference>
<dbReference type="PANTHER" id="PTHR21780:SF0">
    <property type="entry name" value="TRANSMEMBRANE PROTEIN 209"/>
    <property type="match status" value="1"/>
</dbReference>
<gene>
    <name evidence="4" type="primary">TMEM209</name>
</gene>
<evidence type="ECO:0000256" key="2">
    <source>
        <dbReference type="SAM" id="MobiDB-lite"/>
    </source>
</evidence>
<organism evidence="4 5">
    <name type="scientific">Leptobrachium leishanense</name>
    <name type="common">Leishan spiny toad</name>
    <dbReference type="NCBI Taxonomy" id="445787"/>
    <lineage>
        <taxon>Eukaryota</taxon>
        <taxon>Metazoa</taxon>
        <taxon>Chordata</taxon>
        <taxon>Craniata</taxon>
        <taxon>Vertebrata</taxon>
        <taxon>Euteleostomi</taxon>
        <taxon>Amphibia</taxon>
        <taxon>Batrachia</taxon>
        <taxon>Anura</taxon>
        <taxon>Pelobatoidea</taxon>
        <taxon>Megophryidae</taxon>
        <taxon>Leptobrachium</taxon>
    </lineage>
</organism>
<keyword evidence="3" id="KW-0812">Transmembrane</keyword>
<feature type="compositionally biased region" description="Low complexity" evidence="2">
    <location>
        <begin position="259"/>
        <end position="268"/>
    </location>
</feature>
<keyword evidence="3" id="KW-1133">Transmembrane helix</keyword>
<evidence type="ECO:0000256" key="3">
    <source>
        <dbReference type="SAM" id="Phobius"/>
    </source>
</evidence>
<dbReference type="Pfam" id="PF09786">
    <property type="entry name" value="CytochromB561_N"/>
    <property type="match status" value="1"/>
</dbReference>
<accession>A0A8C5MNV4</accession>
<feature type="region of interest" description="Disordered" evidence="2">
    <location>
        <begin position="249"/>
        <end position="268"/>
    </location>
</feature>